<dbReference type="SUPFAM" id="SSF46785">
    <property type="entry name" value="Winged helix' DNA-binding domain"/>
    <property type="match status" value="1"/>
</dbReference>
<keyword evidence="4" id="KW-0804">Transcription</keyword>
<dbReference type="CDD" id="cd05466">
    <property type="entry name" value="PBP2_LTTR_substrate"/>
    <property type="match status" value="1"/>
</dbReference>
<evidence type="ECO:0000256" key="1">
    <source>
        <dbReference type="ARBA" id="ARBA00009437"/>
    </source>
</evidence>
<evidence type="ECO:0000313" key="6">
    <source>
        <dbReference type="EMBL" id="PWN02939.1"/>
    </source>
</evidence>
<gene>
    <name evidence="6" type="ORF">DJ010_11175</name>
</gene>
<proteinExistence type="inferred from homology"/>
<dbReference type="RefSeq" id="WP_109693741.1">
    <property type="nucleotide sequence ID" value="NZ_QGDD01000004.1"/>
</dbReference>
<dbReference type="Gene3D" id="1.10.10.10">
    <property type="entry name" value="Winged helix-like DNA-binding domain superfamily/Winged helix DNA-binding domain"/>
    <property type="match status" value="1"/>
</dbReference>
<reference evidence="6 7" key="1">
    <citation type="submission" date="2018-05" db="EMBL/GenBank/DDBJ databases">
        <title>Nocardioides silvaticus genome.</title>
        <authorList>
            <person name="Li C."/>
            <person name="Wang G."/>
        </authorList>
    </citation>
    <scope>NUCLEOTIDE SEQUENCE [LARGE SCALE GENOMIC DNA]</scope>
    <source>
        <strain evidence="6 7">CCTCC AB 2018079</strain>
    </source>
</reference>
<dbReference type="SUPFAM" id="SSF53850">
    <property type="entry name" value="Periplasmic binding protein-like II"/>
    <property type="match status" value="1"/>
</dbReference>
<dbReference type="InterPro" id="IPR005119">
    <property type="entry name" value="LysR_subst-bd"/>
</dbReference>
<dbReference type="PANTHER" id="PTHR30346:SF29">
    <property type="entry name" value="LYSR SUBSTRATE-BINDING"/>
    <property type="match status" value="1"/>
</dbReference>
<dbReference type="Pfam" id="PF03466">
    <property type="entry name" value="LysR_substrate"/>
    <property type="match status" value="1"/>
</dbReference>
<protein>
    <submittedName>
        <fullName evidence="6">LysR family transcriptional regulator</fullName>
    </submittedName>
</protein>
<comment type="caution">
    <text evidence="6">The sequence shown here is derived from an EMBL/GenBank/DDBJ whole genome shotgun (WGS) entry which is preliminary data.</text>
</comment>
<evidence type="ECO:0000256" key="4">
    <source>
        <dbReference type="ARBA" id="ARBA00023163"/>
    </source>
</evidence>
<dbReference type="AlphaFoldDB" id="A0A316TI80"/>
<dbReference type="PANTHER" id="PTHR30346">
    <property type="entry name" value="TRANSCRIPTIONAL DUAL REGULATOR HCAR-RELATED"/>
    <property type="match status" value="1"/>
</dbReference>
<dbReference type="GO" id="GO:0032993">
    <property type="term" value="C:protein-DNA complex"/>
    <property type="evidence" value="ECO:0007669"/>
    <property type="project" value="TreeGrafter"/>
</dbReference>
<dbReference type="InterPro" id="IPR036390">
    <property type="entry name" value="WH_DNA-bd_sf"/>
</dbReference>
<dbReference type="Proteomes" id="UP000245507">
    <property type="component" value="Unassembled WGS sequence"/>
</dbReference>
<dbReference type="EMBL" id="QGDD01000004">
    <property type="protein sequence ID" value="PWN02939.1"/>
    <property type="molecule type" value="Genomic_DNA"/>
</dbReference>
<evidence type="ECO:0000313" key="7">
    <source>
        <dbReference type="Proteomes" id="UP000245507"/>
    </source>
</evidence>
<dbReference type="PROSITE" id="PS50931">
    <property type="entry name" value="HTH_LYSR"/>
    <property type="match status" value="1"/>
</dbReference>
<sequence length="300" mass="32184">MRLRQLEYFVAICECGSFTAASAQLFVAQPSLSQQIRALEKEVEAELLERGQRGVSLTAAGRAFLPHARAALQATQEARRAVANVTSGGEGELNVVTVRSVASGVLPAPVGRWHDRYPGTILRLHDVSHRRDLETAVREGKGDLAIGPRPLDWEGPVESIGFEHLVVAGGSAEVGGVATVAELATAKWVHFEPEQGMSEVLEWVSASLGFTPRVAVRVGQVAAAVRLAVEGVGLTVVPENAVPAEYLGRVRSTTPQLFRELVAYSRSEMAQLTKLFVATMRETELPLVGPDAVPPDALVR</sequence>
<accession>A0A316TI80</accession>
<dbReference type="FunFam" id="1.10.10.10:FF:000001">
    <property type="entry name" value="LysR family transcriptional regulator"/>
    <property type="match status" value="1"/>
</dbReference>
<dbReference type="InterPro" id="IPR036388">
    <property type="entry name" value="WH-like_DNA-bd_sf"/>
</dbReference>
<keyword evidence="3" id="KW-0238">DNA-binding</keyword>
<evidence type="ECO:0000259" key="5">
    <source>
        <dbReference type="PROSITE" id="PS50931"/>
    </source>
</evidence>
<dbReference type="Pfam" id="PF00126">
    <property type="entry name" value="HTH_1"/>
    <property type="match status" value="1"/>
</dbReference>
<evidence type="ECO:0000256" key="2">
    <source>
        <dbReference type="ARBA" id="ARBA00023015"/>
    </source>
</evidence>
<dbReference type="InterPro" id="IPR000847">
    <property type="entry name" value="LysR_HTH_N"/>
</dbReference>
<dbReference type="OrthoDB" id="3181812at2"/>
<dbReference type="GO" id="GO:0003700">
    <property type="term" value="F:DNA-binding transcription factor activity"/>
    <property type="evidence" value="ECO:0007669"/>
    <property type="project" value="InterPro"/>
</dbReference>
<dbReference type="PRINTS" id="PR00039">
    <property type="entry name" value="HTHLYSR"/>
</dbReference>
<keyword evidence="2" id="KW-0805">Transcription regulation</keyword>
<evidence type="ECO:0000256" key="3">
    <source>
        <dbReference type="ARBA" id="ARBA00023125"/>
    </source>
</evidence>
<feature type="domain" description="HTH lysR-type" evidence="5">
    <location>
        <begin position="1"/>
        <end position="58"/>
    </location>
</feature>
<dbReference type="Gene3D" id="3.40.190.10">
    <property type="entry name" value="Periplasmic binding protein-like II"/>
    <property type="match status" value="2"/>
</dbReference>
<organism evidence="6 7">
    <name type="scientific">Nocardioides silvaticus</name>
    <dbReference type="NCBI Taxonomy" id="2201891"/>
    <lineage>
        <taxon>Bacteria</taxon>
        <taxon>Bacillati</taxon>
        <taxon>Actinomycetota</taxon>
        <taxon>Actinomycetes</taxon>
        <taxon>Propionibacteriales</taxon>
        <taxon>Nocardioidaceae</taxon>
        <taxon>Nocardioides</taxon>
    </lineage>
</organism>
<comment type="similarity">
    <text evidence="1">Belongs to the LysR transcriptional regulatory family.</text>
</comment>
<keyword evidence="7" id="KW-1185">Reference proteome</keyword>
<dbReference type="GO" id="GO:0003677">
    <property type="term" value="F:DNA binding"/>
    <property type="evidence" value="ECO:0007669"/>
    <property type="project" value="UniProtKB-KW"/>
</dbReference>
<name>A0A316TI80_9ACTN</name>